<dbReference type="SMART" id="SM00066">
    <property type="entry name" value="GAL4"/>
    <property type="match status" value="2"/>
</dbReference>
<feature type="region of interest" description="Disordered" evidence="2">
    <location>
        <begin position="538"/>
        <end position="561"/>
    </location>
</feature>
<proteinExistence type="predicted"/>
<evidence type="ECO:0000313" key="5">
    <source>
        <dbReference type="Proteomes" id="UP000019487"/>
    </source>
</evidence>
<dbReference type="InterPro" id="IPR036864">
    <property type="entry name" value="Zn2-C6_fun-type_DNA-bd_sf"/>
</dbReference>
<feature type="region of interest" description="Disordered" evidence="2">
    <location>
        <begin position="311"/>
        <end position="340"/>
    </location>
</feature>
<accession>W9CG93</accession>
<feature type="region of interest" description="Disordered" evidence="2">
    <location>
        <begin position="831"/>
        <end position="854"/>
    </location>
</feature>
<feature type="compositionally biased region" description="Acidic residues" evidence="2">
    <location>
        <begin position="311"/>
        <end position="321"/>
    </location>
</feature>
<feature type="region of interest" description="Disordered" evidence="2">
    <location>
        <begin position="1"/>
        <end position="26"/>
    </location>
</feature>
<sequence length="1131" mass="122509">MDNSSKPNLDDENPDAMTDSHQRDPIDGIFGIPNLFNSGNFAQASIISNNAEDTITSPIPAYTSIFSDIPNSTNISPISAQTSIFSNVSNSNLTSPISVQANVFSNAPNSTNTSPKSIQPITPTPEVDLNAHDTDPDPDLDENSGNGSSRSISSSPEAPDFNALAVSAPETLSLFSNYRSPLSSKWGMPKSLYEFNIMYSSTKRNAAIKGQAQRIGAVGADKDDSGTYDPSLERKRNTRSTKAKKAKENGGGEGASKTSVGTRSGRKTKQQGSFQWIITIRLKSEEGLKYLRKITPGPEGDESILSRIHEVDDEDSGDDDDIKYPTHSTRRKKIKTSHNRRSDGLTLEDLTIGHPQRRGCKSCFEAGDDECSLIEFRHEWPCEACEAAGNDCELIIPPELKLSCTRCKEKLRRRCSYADDAGKGVEACKACEEANVKCIAGPKADSGTSMRMTEVLANVGVKKRGSLKGEGVKKVLPATATDVPKTQAMARKYVACNRCREQFKGKCSIKRGEEGPCNRCVKANEPCTFTFLPTIPPITSNAPAESTGKDKGKEKGKGKDISPAFASAEDLTQTIILESTKLNDCVWRTTHPQARRTKAQQKAFERAQHSHSPSVGFLPAKPITHPNSQKHISQTHTASQKPHTPMHLGLPQNFTLSHNGIRTITITTAFSHPIIFNYIRDPMYLYPPCTFHTNPFFGLFGFGPRLVTVVPWPSITGAGYEELENGHGDSEAGEDKTRMCVKCTYDRVKILGCPEHILWPLGGVDQRMWDDQIVQDSVRACEQGLERGRWGRGKGGEPERGSRAELVWRAKWCAVCPSPAAWICDYSEMSADSSQGMDNGRRAASNTSQRSDRGKKGCGLLLCDTCHDLHTKIQKGGKKGGMAVLGRVIHLAGDASRKEYYPDGVRADAGFLREDGELFVRTKMGGCGASKGGEEGSSGSMLGGGDGRGRGAGGLDGVVSSEMGRAGLNSLGKGVGIDRFAISGPTTRGDNISGDKSKGKGIDQIRPRHLLDSMVLGNEVASGTKRKGKGDGINRFRKFTDEDEDSEYEVAIQGTTKDAMVTAAAVRETPRGNEVFPSTLTGDGNNSGRWKGKSVDRKTKTNINSNVNGEMGLGLCNVMRSIERDIIELSD</sequence>
<organism evidence="4 5">
    <name type="scientific">Sclerotinia borealis (strain F-4128)</name>
    <dbReference type="NCBI Taxonomy" id="1432307"/>
    <lineage>
        <taxon>Eukaryota</taxon>
        <taxon>Fungi</taxon>
        <taxon>Dikarya</taxon>
        <taxon>Ascomycota</taxon>
        <taxon>Pezizomycotina</taxon>
        <taxon>Leotiomycetes</taxon>
        <taxon>Helotiales</taxon>
        <taxon>Sclerotiniaceae</taxon>
        <taxon>Sclerotinia</taxon>
    </lineage>
</organism>
<dbReference type="OrthoDB" id="5303703at2759"/>
<evidence type="ECO:0000313" key="4">
    <source>
        <dbReference type="EMBL" id="ESZ95757.1"/>
    </source>
</evidence>
<dbReference type="SUPFAM" id="SSF57701">
    <property type="entry name" value="Zn2/Cys6 DNA-binding domain"/>
    <property type="match status" value="1"/>
</dbReference>
<feature type="compositionally biased region" description="Basic residues" evidence="2">
    <location>
        <begin position="236"/>
        <end position="245"/>
    </location>
</feature>
<comment type="caution">
    <text evidence="4">The sequence shown here is derived from an EMBL/GenBank/DDBJ whole genome shotgun (WGS) entry which is preliminary data.</text>
</comment>
<evidence type="ECO:0000259" key="3">
    <source>
        <dbReference type="SMART" id="SM00066"/>
    </source>
</evidence>
<dbReference type="STRING" id="1432307.W9CG93"/>
<dbReference type="EMBL" id="AYSA01000166">
    <property type="protein sequence ID" value="ESZ95757.1"/>
    <property type="molecule type" value="Genomic_DNA"/>
</dbReference>
<dbReference type="GO" id="GO:0008270">
    <property type="term" value="F:zinc ion binding"/>
    <property type="evidence" value="ECO:0007669"/>
    <property type="project" value="InterPro"/>
</dbReference>
<feature type="domain" description="Zn(2)-C6 fungal-type" evidence="3">
    <location>
        <begin position="490"/>
        <end position="538"/>
    </location>
</feature>
<gene>
    <name evidence="4" type="ORF">SBOR_3864</name>
</gene>
<dbReference type="CDD" id="cd00067">
    <property type="entry name" value="GAL4"/>
    <property type="match status" value="1"/>
</dbReference>
<dbReference type="HOGENOM" id="CLU_279003_0_0_1"/>
<feature type="region of interest" description="Disordered" evidence="2">
    <location>
        <begin position="1073"/>
        <end position="1095"/>
    </location>
</feature>
<feature type="compositionally biased region" description="Polar residues" evidence="2">
    <location>
        <begin position="106"/>
        <end position="121"/>
    </location>
</feature>
<feature type="compositionally biased region" description="Basic and acidic residues" evidence="2">
    <location>
        <begin position="220"/>
        <end position="235"/>
    </location>
</feature>
<dbReference type="GO" id="GO:0000981">
    <property type="term" value="F:DNA-binding transcription factor activity, RNA polymerase II-specific"/>
    <property type="evidence" value="ECO:0007669"/>
    <property type="project" value="InterPro"/>
</dbReference>
<keyword evidence="1" id="KW-0539">Nucleus</keyword>
<feature type="compositionally biased region" description="Basic residues" evidence="2">
    <location>
        <begin position="328"/>
        <end position="339"/>
    </location>
</feature>
<dbReference type="InterPro" id="IPR001138">
    <property type="entry name" value="Zn2Cys6_DnaBD"/>
</dbReference>
<dbReference type="AlphaFoldDB" id="W9CG93"/>
<dbReference type="Proteomes" id="UP000019487">
    <property type="component" value="Unassembled WGS sequence"/>
</dbReference>
<feature type="compositionally biased region" description="Polar residues" evidence="2">
    <location>
        <begin position="1076"/>
        <end position="1088"/>
    </location>
</feature>
<keyword evidence="5" id="KW-1185">Reference proteome</keyword>
<evidence type="ECO:0000256" key="1">
    <source>
        <dbReference type="ARBA" id="ARBA00023242"/>
    </source>
</evidence>
<feature type="region of interest" description="Disordered" evidence="2">
    <location>
        <begin position="215"/>
        <end position="268"/>
    </location>
</feature>
<protein>
    <recommendedName>
        <fullName evidence="3">Zn(2)-C6 fungal-type domain-containing protein</fullName>
    </recommendedName>
</protein>
<name>W9CG93_SCLBF</name>
<feature type="region of interest" description="Disordered" evidence="2">
    <location>
        <begin position="929"/>
        <end position="949"/>
    </location>
</feature>
<evidence type="ECO:0000256" key="2">
    <source>
        <dbReference type="SAM" id="MobiDB-lite"/>
    </source>
</evidence>
<feature type="compositionally biased region" description="Basic and acidic residues" evidence="2">
    <location>
        <begin position="547"/>
        <end position="560"/>
    </location>
</feature>
<feature type="region of interest" description="Disordered" evidence="2">
    <location>
        <begin position="106"/>
        <end position="157"/>
    </location>
</feature>
<reference evidence="4 5" key="1">
    <citation type="journal article" date="2014" name="Genome Announc.">
        <title>Draft genome sequence of Sclerotinia borealis, a psychrophilic plant pathogenic fungus.</title>
        <authorList>
            <person name="Mardanov A.V."/>
            <person name="Beletsky A.V."/>
            <person name="Kadnikov V.V."/>
            <person name="Ignatov A.N."/>
            <person name="Ravin N.V."/>
        </authorList>
    </citation>
    <scope>NUCLEOTIDE SEQUENCE [LARGE SCALE GENOMIC DNA]</scope>
    <source>
        <strain evidence="5">F-4157</strain>
    </source>
</reference>
<feature type="compositionally biased region" description="Low complexity" evidence="2">
    <location>
        <begin position="143"/>
        <end position="155"/>
    </location>
</feature>
<dbReference type="Gene3D" id="4.10.240.10">
    <property type="entry name" value="Zn(2)-C6 fungal-type DNA-binding domain"/>
    <property type="match status" value="1"/>
</dbReference>
<feature type="domain" description="Zn(2)-C6 fungal-type" evidence="3">
    <location>
        <begin position="398"/>
        <end position="449"/>
    </location>
</feature>